<evidence type="ECO:0000313" key="5">
    <source>
        <dbReference type="Proteomes" id="UP000481153"/>
    </source>
</evidence>
<evidence type="ECO:0000313" key="4">
    <source>
        <dbReference type="EMBL" id="KAF0731453.1"/>
    </source>
</evidence>
<keyword evidence="2" id="KW-0433">Leucine-rich repeat</keyword>
<comment type="caution">
    <text evidence="4">The sequence shown here is derived from an EMBL/GenBank/DDBJ whole genome shotgun (WGS) entry which is preliminary data.</text>
</comment>
<sequence>MMVKRQRKLDGLSCCVVPRELIQRIALFVADSATFFSYLRAFVTADVLGDLEHFLWLRRWLPNEIVWPYFGFREIPPQRMLPVLRTIADKYQFAIQLDFGDENDISWLEPAFQPQTLILSKLPEHVSSFDHIFTMSRLRTLTLSCVEPHVISLLLKCVRESNLTALTFGPTSALLSPPDIEHLVYWLANQPVRRLAWSGWRFHVERDPDVLQTLYQALFDCRTLQDVKIDATLLVALEQFAFYTPLTMHSLVLTQCGLPSSALATLAAGLPGSNLHTLVLQQRKWASVDHMPSIHAFREFAAALPKTKLQKIVLHGFLVGDRGCWHLRKALPLTRTLTHLDLTSCHITDAGAALLGAALHEAPTALWRLILSYNYISSDGVTRLIQAMGSSTCPRPTLIVKAATRLYYWMPVIKDAIQNHPKVNVITTQLAISNLMPKEPKLWIF</sequence>
<dbReference type="Proteomes" id="UP000481153">
    <property type="component" value="Unassembled WGS sequence"/>
</dbReference>
<evidence type="ECO:0008006" key="6">
    <source>
        <dbReference type="Google" id="ProtNLM"/>
    </source>
</evidence>
<gene>
    <name evidence="4" type="ORF">Ae201684_011354</name>
</gene>
<dbReference type="GO" id="GO:0006913">
    <property type="term" value="P:nucleocytoplasmic transport"/>
    <property type="evidence" value="ECO:0007669"/>
    <property type="project" value="TreeGrafter"/>
</dbReference>
<keyword evidence="1" id="KW-0343">GTPase activation</keyword>
<dbReference type="SUPFAM" id="SSF52047">
    <property type="entry name" value="RNI-like"/>
    <property type="match status" value="1"/>
</dbReference>
<dbReference type="InterPro" id="IPR001611">
    <property type="entry name" value="Leu-rich_rpt"/>
</dbReference>
<evidence type="ECO:0000256" key="1">
    <source>
        <dbReference type="ARBA" id="ARBA00022468"/>
    </source>
</evidence>
<evidence type="ECO:0000256" key="2">
    <source>
        <dbReference type="ARBA" id="ARBA00022614"/>
    </source>
</evidence>
<dbReference type="InterPro" id="IPR032675">
    <property type="entry name" value="LRR_dom_sf"/>
</dbReference>
<dbReference type="EMBL" id="VJMJ01000143">
    <property type="protein sequence ID" value="KAF0731453.1"/>
    <property type="molecule type" value="Genomic_DNA"/>
</dbReference>
<dbReference type="GO" id="GO:0005829">
    <property type="term" value="C:cytosol"/>
    <property type="evidence" value="ECO:0007669"/>
    <property type="project" value="TreeGrafter"/>
</dbReference>
<dbReference type="GO" id="GO:0005634">
    <property type="term" value="C:nucleus"/>
    <property type="evidence" value="ECO:0007669"/>
    <property type="project" value="TreeGrafter"/>
</dbReference>
<keyword evidence="5" id="KW-1185">Reference proteome</keyword>
<dbReference type="VEuPathDB" id="FungiDB:AeMF1_005415"/>
<dbReference type="Gene3D" id="3.80.10.10">
    <property type="entry name" value="Ribonuclease Inhibitor"/>
    <property type="match status" value="1"/>
</dbReference>
<dbReference type="GO" id="GO:0048471">
    <property type="term" value="C:perinuclear region of cytoplasm"/>
    <property type="evidence" value="ECO:0007669"/>
    <property type="project" value="TreeGrafter"/>
</dbReference>
<reference evidence="4 5" key="1">
    <citation type="submission" date="2019-07" db="EMBL/GenBank/DDBJ databases">
        <title>Genomics analysis of Aphanomyces spp. identifies a new class of oomycete effector associated with host adaptation.</title>
        <authorList>
            <person name="Gaulin E."/>
        </authorList>
    </citation>
    <scope>NUCLEOTIDE SEQUENCE [LARGE SCALE GENOMIC DNA]</scope>
    <source>
        <strain evidence="4 5">ATCC 201684</strain>
    </source>
</reference>
<proteinExistence type="predicted"/>
<dbReference type="Pfam" id="PF13516">
    <property type="entry name" value="LRR_6"/>
    <property type="match status" value="1"/>
</dbReference>
<dbReference type="GO" id="GO:0005096">
    <property type="term" value="F:GTPase activator activity"/>
    <property type="evidence" value="ECO:0007669"/>
    <property type="project" value="UniProtKB-KW"/>
</dbReference>
<name>A0A6G0WV96_9STRA</name>
<evidence type="ECO:0000256" key="3">
    <source>
        <dbReference type="ARBA" id="ARBA00022737"/>
    </source>
</evidence>
<dbReference type="AlphaFoldDB" id="A0A6G0WV96"/>
<accession>A0A6G0WV96</accession>
<organism evidence="4 5">
    <name type="scientific">Aphanomyces euteiches</name>
    <dbReference type="NCBI Taxonomy" id="100861"/>
    <lineage>
        <taxon>Eukaryota</taxon>
        <taxon>Sar</taxon>
        <taxon>Stramenopiles</taxon>
        <taxon>Oomycota</taxon>
        <taxon>Saprolegniomycetes</taxon>
        <taxon>Saprolegniales</taxon>
        <taxon>Verrucalvaceae</taxon>
        <taxon>Aphanomyces</taxon>
    </lineage>
</organism>
<protein>
    <recommendedName>
        <fullName evidence="6">F-box domain-containing protein</fullName>
    </recommendedName>
</protein>
<dbReference type="PANTHER" id="PTHR24113">
    <property type="entry name" value="RAN GTPASE-ACTIVATING PROTEIN 1"/>
    <property type="match status" value="1"/>
</dbReference>
<dbReference type="GO" id="GO:0031267">
    <property type="term" value="F:small GTPase binding"/>
    <property type="evidence" value="ECO:0007669"/>
    <property type="project" value="TreeGrafter"/>
</dbReference>
<dbReference type="InterPro" id="IPR027038">
    <property type="entry name" value="RanGap"/>
</dbReference>
<keyword evidence="3" id="KW-0677">Repeat</keyword>
<dbReference type="PANTHER" id="PTHR24113:SF12">
    <property type="entry name" value="RAN GTPASE-ACTIVATING PROTEIN 1"/>
    <property type="match status" value="1"/>
</dbReference>